<keyword evidence="2" id="KW-1185">Reference proteome</keyword>
<protein>
    <submittedName>
        <fullName evidence="1">4-carboxymuconolactone decarboxylase domain/alkylhydroperoxidase AhpD family core domain protein</fullName>
    </submittedName>
</protein>
<dbReference type="PANTHER" id="PTHR34846">
    <property type="entry name" value="4-CARBOXYMUCONOLACTONE DECARBOXYLASE FAMILY PROTEIN (AFU_ORTHOLOGUE AFUA_6G11590)"/>
    <property type="match status" value="1"/>
</dbReference>
<sequence>MWRETEFFSAKEQAALAWAETLTCLADVHAERDAEYQALREHFNDAEIVELTWAVAVINAWNRMAIGMHQPVDANPID</sequence>
<proteinExistence type="predicted"/>
<dbReference type="InterPro" id="IPR029032">
    <property type="entry name" value="AhpD-like"/>
</dbReference>
<dbReference type="PANTHER" id="PTHR34846:SF10">
    <property type="entry name" value="CYTOPLASMIC PROTEIN"/>
    <property type="match status" value="1"/>
</dbReference>
<dbReference type="SUPFAM" id="SSF69118">
    <property type="entry name" value="AhpD-like"/>
    <property type="match status" value="1"/>
</dbReference>
<dbReference type="RefSeq" id="WP_235850958.1">
    <property type="nucleotide sequence ID" value="NZ_CYGY02000050.1"/>
</dbReference>
<dbReference type="EMBL" id="CYGY02000050">
    <property type="protein sequence ID" value="SIT46038.1"/>
    <property type="molecule type" value="Genomic_DNA"/>
</dbReference>
<dbReference type="Gene3D" id="1.20.1290.10">
    <property type="entry name" value="AhpD-like"/>
    <property type="match status" value="1"/>
</dbReference>
<organism evidence="1 2">
    <name type="scientific">Paraburkholderia piptadeniae</name>
    <dbReference type="NCBI Taxonomy" id="1701573"/>
    <lineage>
        <taxon>Bacteria</taxon>
        <taxon>Pseudomonadati</taxon>
        <taxon>Pseudomonadota</taxon>
        <taxon>Betaproteobacteria</taxon>
        <taxon>Burkholderiales</taxon>
        <taxon>Burkholderiaceae</taxon>
        <taxon>Paraburkholderia</taxon>
    </lineage>
</organism>
<dbReference type="Proteomes" id="UP000195569">
    <property type="component" value="Unassembled WGS sequence"/>
</dbReference>
<evidence type="ECO:0000313" key="2">
    <source>
        <dbReference type="Proteomes" id="UP000195569"/>
    </source>
</evidence>
<name>A0A1N7SF59_9BURK</name>
<dbReference type="AlphaFoldDB" id="A0A1N7SF59"/>
<accession>A0A1N7SF59</accession>
<gene>
    <name evidence="1" type="ORF">BN2476_500005</name>
</gene>
<dbReference type="GO" id="GO:0004601">
    <property type="term" value="F:peroxidase activity"/>
    <property type="evidence" value="ECO:0007669"/>
    <property type="project" value="UniProtKB-KW"/>
</dbReference>
<comment type="caution">
    <text evidence="1">The sequence shown here is derived from an EMBL/GenBank/DDBJ whole genome shotgun (WGS) entry which is preliminary data.</text>
</comment>
<evidence type="ECO:0000313" key="1">
    <source>
        <dbReference type="EMBL" id="SIT46038.1"/>
    </source>
</evidence>
<reference evidence="1" key="1">
    <citation type="submission" date="2016-12" db="EMBL/GenBank/DDBJ databases">
        <authorList>
            <person name="Moulin L."/>
        </authorList>
    </citation>
    <scope>NUCLEOTIDE SEQUENCE [LARGE SCALE GENOMIC DNA]</scope>
    <source>
        <strain evidence="1">STM 7183</strain>
    </source>
</reference>